<keyword evidence="2" id="KW-1185">Reference proteome</keyword>
<reference evidence="1 2" key="1">
    <citation type="journal article" date="2024" name="G3 (Bethesda)">
        <title>Genome assembly of Hibiscus sabdariffa L. provides insights into metabolisms of medicinal natural products.</title>
        <authorList>
            <person name="Kim T."/>
        </authorList>
    </citation>
    <scope>NUCLEOTIDE SEQUENCE [LARGE SCALE GENOMIC DNA]</scope>
    <source>
        <strain evidence="1">TK-2024</strain>
        <tissue evidence="1">Old leaves</tissue>
    </source>
</reference>
<evidence type="ECO:0000313" key="2">
    <source>
        <dbReference type="Proteomes" id="UP001472677"/>
    </source>
</evidence>
<dbReference type="Proteomes" id="UP001472677">
    <property type="component" value="Unassembled WGS sequence"/>
</dbReference>
<gene>
    <name evidence="1" type="ORF">V6N12_024236</name>
</gene>
<dbReference type="EMBL" id="JBBPBM010000004">
    <property type="protein sequence ID" value="KAK8589845.1"/>
    <property type="molecule type" value="Genomic_DNA"/>
</dbReference>
<accession>A0ABR2G002</accession>
<sequence>MWRNEKNDDSIDDGGNHFWRLQNLGRNDVYQSMADYNWKKSELPSHSDLRFETEMKTIVYKTKPKKKIIDAIEMTREATDDNDRN</sequence>
<evidence type="ECO:0000313" key="1">
    <source>
        <dbReference type="EMBL" id="KAK8589845.1"/>
    </source>
</evidence>
<proteinExistence type="predicted"/>
<protein>
    <recommendedName>
        <fullName evidence="3">NAC domain-containing protein</fullName>
    </recommendedName>
</protein>
<evidence type="ECO:0008006" key="3">
    <source>
        <dbReference type="Google" id="ProtNLM"/>
    </source>
</evidence>
<comment type="caution">
    <text evidence="1">The sequence shown here is derived from an EMBL/GenBank/DDBJ whole genome shotgun (WGS) entry which is preliminary data.</text>
</comment>
<organism evidence="1 2">
    <name type="scientific">Hibiscus sabdariffa</name>
    <name type="common">roselle</name>
    <dbReference type="NCBI Taxonomy" id="183260"/>
    <lineage>
        <taxon>Eukaryota</taxon>
        <taxon>Viridiplantae</taxon>
        <taxon>Streptophyta</taxon>
        <taxon>Embryophyta</taxon>
        <taxon>Tracheophyta</taxon>
        <taxon>Spermatophyta</taxon>
        <taxon>Magnoliopsida</taxon>
        <taxon>eudicotyledons</taxon>
        <taxon>Gunneridae</taxon>
        <taxon>Pentapetalae</taxon>
        <taxon>rosids</taxon>
        <taxon>malvids</taxon>
        <taxon>Malvales</taxon>
        <taxon>Malvaceae</taxon>
        <taxon>Malvoideae</taxon>
        <taxon>Hibiscus</taxon>
    </lineage>
</organism>
<name>A0ABR2G002_9ROSI</name>